<dbReference type="PANTHER" id="PTHR30004:SF6">
    <property type="entry name" value="D-THREONATE 4-PHOSPHATE DEHYDROGENASE"/>
    <property type="match status" value="1"/>
</dbReference>
<dbReference type="Proteomes" id="UP000594463">
    <property type="component" value="Chromosome"/>
</dbReference>
<proteinExistence type="predicted"/>
<keyword evidence="1" id="KW-0479">Metal-binding</keyword>
<dbReference type="GO" id="GO:0051287">
    <property type="term" value="F:NAD binding"/>
    <property type="evidence" value="ECO:0007669"/>
    <property type="project" value="InterPro"/>
</dbReference>
<dbReference type="Pfam" id="PF04166">
    <property type="entry name" value="PdxA"/>
    <property type="match status" value="1"/>
</dbReference>
<dbReference type="PANTHER" id="PTHR30004">
    <property type="entry name" value="4-HYDROXYTHREONINE-4-PHOSPHATE DEHYDROGENASE"/>
    <property type="match status" value="1"/>
</dbReference>
<dbReference type="KEGG" id="alam:RT761_01325"/>
<organism evidence="4 5">
    <name type="scientific">Atribacter laminatus</name>
    <dbReference type="NCBI Taxonomy" id="2847778"/>
    <lineage>
        <taxon>Bacteria</taxon>
        <taxon>Pseudomonadati</taxon>
        <taxon>Atribacterota</taxon>
        <taxon>Atribacteria</taxon>
        <taxon>Atribacterales</taxon>
        <taxon>Atribacteraceae</taxon>
        <taxon>Atribacter</taxon>
    </lineage>
</organism>
<keyword evidence="3" id="KW-0520">NAD</keyword>
<dbReference type="AlphaFoldDB" id="A0A7T1ALH8"/>
<evidence type="ECO:0000256" key="3">
    <source>
        <dbReference type="ARBA" id="ARBA00023027"/>
    </source>
</evidence>
<accession>A0A7T1ALH8</accession>
<dbReference type="RefSeq" id="WP_218113271.1">
    <property type="nucleotide sequence ID" value="NZ_CP065383.1"/>
</dbReference>
<evidence type="ECO:0000313" key="5">
    <source>
        <dbReference type="Proteomes" id="UP000594463"/>
    </source>
</evidence>
<evidence type="ECO:0000313" key="4">
    <source>
        <dbReference type="EMBL" id="QPM68111.1"/>
    </source>
</evidence>
<dbReference type="Gene3D" id="3.40.718.10">
    <property type="entry name" value="Isopropylmalate Dehydrogenase"/>
    <property type="match status" value="1"/>
</dbReference>
<keyword evidence="5" id="KW-1185">Reference proteome</keyword>
<name>A0A7T1ALH8_ATRLM</name>
<evidence type="ECO:0000256" key="2">
    <source>
        <dbReference type="ARBA" id="ARBA00023002"/>
    </source>
</evidence>
<dbReference type="EC" id="1.1.1.262" evidence="4"/>
<keyword evidence="2 4" id="KW-0560">Oxidoreductase</keyword>
<gene>
    <name evidence="4" type="primary">pdxA2</name>
    <name evidence="4" type="ORF">RT761_01325</name>
</gene>
<evidence type="ECO:0000256" key="1">
    <source>
        <dbReference type="ARBA" id="ARBA00022723"/>
    </source>
</evidence>
<sequence>MNPRLPIIAITLGDPSGIGPEIIIQTLQKWSFPAIPLVIGNRKVLNQAEEVTKTSISWQKFSESISNPGPYLLDCSNVDLSSFRWGEVSSRSGQSSFDYIQTAIQLALKGKVDAVVTAPISKEALHLAAVPFIGHTEIFKELTKSSVALTMFQLDQLRVFFLTRHLSLLEAVKEVKKEKIYKFLLEMDQYLNSMGLFSARIAVAALNPHGGENGLLGQEEIKEINPAIEESRKLGIDVKGIYPADSVFWFARQGRFDAVLSLYHDQGHIATKCMDFYGTVSVTLGLPFIRTSPDHGTAFDIAGQGKANHRSMVESCRWAVEYAFAYRDFIKRTSGKKESNSD</sequence>
<protein>
    <submittedName>
        <fullName evidence="4">4-hydroxythreonine-4-phosphate dehydrogenase 2</fullName>
        <ecNumber evidence="4">1.1.1.262</ecNumber>
    </submittedName>
</protein>
<dbReference type="SUPFAM" id="SSF53659">
    <property type="entry name" value="Isocitrate/Isopropylmalate dehydrogenase-like"/>
    <property type="match status" value="1"/>
</dbReference>
<dbReference type="GO" id="GO:0050570">
    <property type="term" value="F:4-hydroxythreonine-4-phosphate dehydrogenase activity"/>
    <property type="evidence" value="ECO:0007669"/>
    <property type="project" value="UniProtKB-EC"/>
</dbReference>
<dbReference type="InterPro" id="IPR005255">
    <property type="entry name" value="PdxA_fam"/>
</dbReference>
<dbReference type="NCBIfam" id="TIGR00557">
    <property type="entry name" value="pdxA"/>
    <property type="match status" value="1"/>
</dbReference>
<dbReference type="EMBL" id="CP065383">
    <property type="protein sequence ID" value="QPM68111.1"/>
    <property type="molecule type" value="Genomic_DNA"/>
</dbReference>
<reference evidence="4 5" key="1">
    <citation type="journal article" date="2021" name="Nat. Commun.">
        <title>Isolation of a member of the candidate phylum Atribacteria reveals a unique cell membrane structure.</title>
        <authorList>
            <person name="Taiki K."/>
            <person name="Nobu M.K."/>
            <person name="Kusada H."/>
            <person name="Meng X.-Y."/>
            <person name="Hosoki N."/>
            <person name="Uematsu K."/>
            <person name="Yoshioka H."/>
            <person name="Kamagata Y."/>
            <person name="Tamaki H."/>
        </authorList>
    </citation>
    <scope>NUCLEOTIDE SEQUENCE [LARGE SCALE GENOMIC DNA]</scope>
    <source>
        <strain evidence="4 5">RT761</strain>
    </source>
</reference>
<dbReference type="GO" id="GO:0046872">
    <property type="term" value="F:metal ion binding"/>
    <property type="evidence" value="ECO:0007669"/>
    <property type="project" value="UniProtKB-KW"/>
</dbReference>